<dbReference type="GO" id="GO:0046872">
    <property type="term" value="F:metal ion binding"/>
    <property type="evidence" value="ECO:0007669"/>
    <property type="project" value="UniProtKB-KW"/>
</dbReference>
<name>A0A6S6R4D3_9FIRM</name>
<feature type="binding site" evidence="9">
    <location>
        <position position="22"/>
    </location>
    <ligand>
        <name>Zn(2+)</name>
        <dbReference type="ChEBI" id="CHEBI:29105"/>
    </ligand>
</feature>
<keyword evidence="4 9" id="KW-0862">Zinc</keyword>
<evidence type="ECO:0000256" key="5">
    <source>
        <dbReference type="ARBA" id="ARBA00023204"/>
    </source>
</evidence>
<evidence type="ECO:0000313" key="10">
    <source>
        <dbReference type="EMBL" id="BCJ94342.1"/>
    </source>
</evidence>
<comment type="function">
    <text evidence="7">Hydrolysis of the deoxyribose N-glycosidic bond to excise 3-methyladenine from the damaged DNA polymer formed by alkylation lesions.</text>
</comment>
<evidence type="ECO:0000256" key="8">
    <source>
        <dbReference type="ARBA" id="ARBA00066766"/>
    </source>
</evidence>
<dbReference type="EC" id="3.2.2.20" evidence="8"/>
<keyword evidence="11" id="KW-1185">Reference proteome</keyword>
<feature type="binding site" evidence="9">
    <location>
        <position position="184"/>
    </location>
    <ligand>
        <name>Zn(2+)</name>
        <dbReference type="ChEBI" id="CHEBI:29105"/>
    </ligand>
</feature>
<gene>
    <name evidence="10" type="ORF">acsn021_19110</name>
</gene>
<dbReference type="KEGG" id="acel:acsn021_19110"/>
<dbReference type="Pfam" id="PF03352">
    <property type="entry name" value="Adenine_glyco"/>
    <property type="match status" value="1"/>
</dbReference>
<dbReference type="GO" id="GO:0008725">
    <property type="term" value="F:DNA-3-methyladenine glycosylase activity"/>
    <property type="evidence" value="ECO:0007669"/>
    <property type="project" value="UniProtKB-EC"/>
</dbReference>
<organism evidence="10 11">
    <name type="scientific">Anaerocolumna cellulosilytica</name>
    <dbReference type="NCBI Taxonomy" id="433286"/>
    <lineage>
        <taxon>Bacteria</taxon>
        <taxon>Bacillati</taxon>
        <taxon>Bacillota</taxon>
        <taxon>Clostridia</taxon>
        <taxon>Lachnospirales</taxon>
        <taxon>Lachnospiraceae</taxon>
        <taxon>Anaerocolumna</taxon>
    </lineage>
</organism>
<dbReference type="Gene3D" id="1.10.340.30">
    <property type="entry name" value="Hypothetical protein, domain 2"/>
    <property type="match status" value="1"/>
</dbReference>
<keyword evidence="1 9" id="KW-0479">Metal-binding</keyword>
<dbReference type="FunFam" id="1.10.340.30:FF:000009">
    <property type="entry name" value="DNA-3-methyladenine glycosylase I"/>
    <property type="match status" value="1"/>
</dbReference>
<dbReference type="InterPro" id="IPR052891">
    <property type="entry name" value="DNA-3mA_glycosylase"/>
</dbReference>
<keyword evidence="2" id="KW-0227">DNA damage</keyword>
<comment type="catalytic activity">
    <reaction evidence="6">
        <text>Hydrolysis of alkylated DNA, releasing 3-methyladenine.</text>
        <dbReference type="EC" id="3.2.2.20"/>
    </reaction>
</comment>
<accession>A0A6S6R4D3</accession>
<dbReference type="GO" id="GO:0006284">
    <property type="term" value="P:base-excision repair"/>
    <property type="evidence" value="ECO:0007669"/>
    <property type="project" value="InterPro"/>
</dbReference>
<feature type="binding site" evidence="9">
    <location>
        <position position="9"/>
    </location>
    <ligand>
        <name>Zn(2+)</name>
        <dbReference type="ChEBI" id="CHEBI:29105"/>
    </ligand>
</feature>
<evidence type="ECO:0000256" key="3">
    <source>
        <dbReference type="ARBA" id="ARBA00022801"/>
    </source>
</evidence>
<evidence type="ECO:0000256" key="7">
    <source>
        <dbReference type="ARBA" id="ARBA00057608"/>
    </source>
</evidence>
<dbReference type="InterPro" id="IPR011257">
    <property type="entry name" value="DNA_glycosylase"/>
</dbReference>
<evidence type="ECO:0000313" key="11">
    <source>
        <dbReference type="Proteomes" id="UP000515561"/>
    </source>
</evidence>
<evidence type="ECO:0000256" key="1">
    <source>
        <dbReference type="ARBA" id="ARBA00022723"/>
    </source>
</evidence>
<dbReference type="SUPFAM" id="SSF48150">
    <property type="entry name" value="DNA-glycosylase"/>
    <property type="match status" value="1"/>
</dbReference>
<sequence>METKHYKRCDWAEQNELEKQYHDTEWGVPLYDDRKLFEMLILEGMQAGLSWSTILSKRESLRSAFDNFDPAILINYDENKIEELMQNTGVIRNRLKIKSVIGNAKAYYKVQEQHGSFQDFLWKYVDYKPIQNQWADISSVPASTALSDTISRDLKKLGFKFVGTTIIYAFMQAVGIVNDHLTCCYLHNR</sequence>
<dbReference type="InterPro" id="IPR005019">
    <property type="entry name" value="Adenine_glyco"/>
</dbReference>
<evidence type="ECO:0000256" key="6">
    <source>
        <dbReference type="ARBA" id="ARBA00052558"/>
    </source>
</evidence>
<dbReference type="Proteomes" id="UP000515561">
    <property type="component" value="Chromosome"/>
</dbReference>
<dbReference type="PANTHER" id="PTHR30037:SF4">
    <property type="entry name" value="DNA-3-METHYLADENINE GLYCOSYLASE I"/>
    <property type="match status" value="1"/>
</dbReference>
<keyword evidence="5" id="KW-0234">DNA repair</keyword>
<evidence type="ECO:0000256" key="9">
    <source>
        <dbReference type="PIRSR" id="PIRSR605019-1"/>
    </source>
</evidence>
<feature type="binding site" evidence="9">
    <location>
        <position position="180"/>
    </location>
    <ligand>
        <name>Zn(2+)</name>
        <dbReference type="ChEBI" id="CHEBI:29105"/>
    </ligand>
</feature>
<protein>
    <recommendedName>
        <fullName evidence="8">DNA-3-methyladenine glycosylase I</fullName>
        <ecNumber evidence="8">3.2.2.20</ecNumber>
    </recommendedName>
</protein>
<reference evidence="10 11" key="1">
    <citation type="journal article" date="2016" name="Int. J. Syst. Evol. Microbiol.">
        <title>Descriptions of Anaerotaenia torta gen. nov., sp. nov. and Anaerocolumna cellulosilytica gen. nov., sp. nov. isolated from a methanogenic reactor of cattle waste.</title>
        <authorList>
            <person name="Uek A."/>
            <person name="Ohtaki Y."/>
            <person name="Kaku N."/>
            <person name="Ueki K."/>
        </authorList>
    </citation>
    <scope>NUCLEOTIDE SEQUENCE [LARGE SCALE GENOMIC DNA]</scope>
    <source>
        <strain evidence="10 11">SN021</strain>
    </source>
</reference>
<evidence type="ECO:0000256" key="4">
    <source>
        <dbReference type="ARBA" id="ARBA00022833"/>
    </source>
</evidence>
<evidence type="ECO:0000256" key="2">
    <source>
        <dbReference type="ARBA" id="ARBA00022763"/>
    </source>
</evidence>
<keyword evidence="3" id="KW-0378">Hydrolase</keyword>
<proteinExistence type="predicted"/>
<dbReference type="AlphaFoldDB" id="A0A6S6R4D3"/>
<dbReference type="RefSeq" id="WP_184091068.1">
    <property type="nucleotide sequence ID" value="NZ_AP023367.1"/>
</dbReference>
<dbReference type="PANTHER" id="PTHR30037">
    <property type="entry name" value="DNA-3-METHYLADENINE GLYCOSYLASE 1"/>
    <property type="match status" value="1"/>
</dbReference>
<dbReference type="EMBL" id="AP023367">
    <property type="protein sequence ID" value="BCJ94342.1"/>
    <property type="molecule type" value="Genomic_DNA"/>
</dbReference>